<organism evidence="1">
    <name type="scientific">Phenylobacterium glaciei</name>
    <dbReference type="NCBI Taxonomy" id="2803784"/>
    <lineage>
        <taxon>Bacteria</taxon>
        <taxon>Pseudomonadati</taxon>
        <taxon>Pseudomonadota</taxon>
        <taxon>Alphaproteobacteria</taxon>
        <taxon>Caulobacterales</taxon>
        <taxon>Caulobacteraceae</taxon>
        <taxon>Phenylobacterium</taxon>
    </lineage>
</organism>
<dbReference type="AlphaFoldDB" id="A0A974P1R3"/>
<sequence>MVSVQTSVVHLAGAVGTTCLTLVPHHPEWRYTASGSTMPWYGSVQLFRQPAPDAWAPVVHEVADALRLRLSRRQA</sequence>
<proteinExistence type="predicted"/>
<gene>
    <name evidence="1" type="ORF">JKL49_15645</name>
</gene>
<dbReference type="SUPFAM" id="SSF53756">
    <property type="entry name" value="UDP-Glycosyltransferase/glycogen phosphorylase"/>
    <property type="match status" value="1"/>
</dbReference>
<reference evidence="1" key="1">
    <citation type="submission" date="2021-01" db="EMBL/GenBank/DDBJ databases">
        <title>Genome sequence of Phenylobacterium sp. 20VBR1 isolated from a valley glaceir, Ny-Alesund, Svalbard.</title>
        <authorList>
            <person name="Thomas F.A."/>
            <person name="Krishnan K.P."/>
            <person name="Sinha R.K."/>
        </authorList>
    </citation>
    <scope>NUCLEOTIDE SEQUENCE</scope>
    <source>
        <strain evidence="1">20VBR1</strain>
    </source>
</reference>
<name>A0A974P1R3_9CAUL</name>
<dbReference type="EMBL" id="CP068570">
    <property type="protein sequence ID" value="QQZ48805.1"/>
    <property type="molecule type" value="Genomic_DNA"/>
</dbReference>
<evidence type="ECO:0000313" key="1">
    <source>
        <dbReference type="EMBL" id="QQZ48805.1"/>
    </source>
</evidence>
<protein>
    <recommendedName>
        <fullName evidence="2">Glycosyltransferase family 9 protein</fullName>
    </recommendedName>
</protein>
<accession>A0A974P1R3</accession>
<evidence type="ECO:0008006" key="2">
    <source>
        <dbReference type="Google" id="ProtNLM"/>
    </source>
</evidence>